<feature type="transmembrane region" description="Helical" evidence="1">
    <location>
        <begin position="185"/>
        <end position="205"/>
    </location>
</feature>
<keyword evidence="1" id="KW-0472">Membrane</keyword>
<evidence type="ECO:0000313" key="2">
    <source>
        <dbReference type="EMBL" id="MBI6628029.1"/>
    </source>
</evidence>
<gene>
    <name evidence="2" type="ORF">YA0853_30915</name>
</gene>
<dbReference type="Proteomes" id="UP000645865">
    <property type="component" value="Unassembled WGS sequence"/>
</dbReference>
<accession>A0A8I1EB56</accession>
<keyword evidence="1" id="KW-1133">Transmembrane helix</keyword>
<organism evidence="2 3">
    <name type="scientific">Pseudomonas rhodesiae</name>
    <dbReference type="NCBI Taxonomy" id="76760"/>
    <lineage>
        <taxon>Bacteria</taxon>
        <taxon>Pseudomonadati</taxon>
        <taxon>Pseudomonadota</taxon>
        <taxon>Gammaproteobacteria</taxon>
        <taxon>Pseudomonadales</taxon>
        <taxon>Pseudomonadaceae</taxon>
        <taxon>Pseudomonas</taxon>
    </lineage>
</organism>
<evidence type="ECO:0000256" key="1">
    <source>
        <dbReference type="SAM" id="Phobius"/>
    </source>
</evidence>
<keyword evidence="1" id="KW-0812">Transmembrane</keyword>
<evidence type="ECO:0000313" key="3">
    <source>
        <dbReference type="Proteomes" id="UP000645865"/>
    </source>
</evidence>
<proteinExistence type="predicted"/>
<dbReference type="AlphaFoldDB" id="A0A8I1EB56"/>
<comment type="caution">
    <text evidence="2">The sequence shown here is derived from an EMBL/GenBank/DDBJ whole genome shotgun (WGS) entry which is preliminary data.</text>
</comment>
<sequence>MSYGMQFTNNDNTVVLDSEFSRLVVLHRGDYSGPINFPTPITSQEPPLVFIRPNGSFTLSYARINGSAGNWTGFSFVGGGSGKYFAAAFLSQPTAKYGFRLWDGNSKLLFDSGTPCAQFTRTISSWTFIGSSSTGQGTTQINFSAASPLNTGDYMMINNIGMDVSGANIRTAKLYCTWDYANNRIVMFTVGVSNVMSLFVPVVFAKPVI</sequence>
<dbReference type="EMBL" id="JAEILH010000072">
    <property type="protein sequence ID" value="MBI6628029.1"/>
    <property type="molecule type" value="Genomic_DNA"/>
</dbReference>
<name>A0A8I1EB56_9PSED</name>
<reference evidence="2" key="1">
    <citation type="submission" date="2020-12" db="EMBL/GenBank/DDBJ databases">
        <title>Comparative genomic insights into the epidemiology and virulence of plant pathogenic Pseudomonads from Turkey.</title>
        <authorList>
            <person name="Dillon M."/>
            <person name="Ruiz-Bedoya T."/>
            <person name="Bendalovic-Torma C."/>
            <person name="Guttman K.M."/>
            <person name="Kwak H."/>
            <person name="Middleton M.A."/>
            <person name="Wang P.W."/>
            <person name="Horuz S."/>
            <person name="Aysan Y."/>
            <person name="Guttman D.S."/>
        </authorList>
    </citation>
    <scope>NUCLEOTIDE SEQUENCE</scope>
    <source>
        <strain evidence="2">S5_IA_3a</strain>
    </source>
</reference>
<protein>
    <submittedName>
        <fullName evidence="2">Uncharacterized protein</fullName>
    </submittedName>
</protein>